<evidence type="ECO:0000256" key="1">
    <source>
        <dbReference type="SAM" id="Coils"/>
    </source>
</evidence>
<feature type="coiled-coil region" evidence="1">
    <location>
        <begin position="105"/>
        <end position="132"/>
    </location>
</feature>
<organism evidence="3">
    <name type="scientific">Culex pipiens</name>
    <name type="common">House mosquito</name>
    <dbReference type="NCBI Taxonomy" id="7175"/>
    <lineage>
        <taxon>Eukaryota</taxon>
        <taxon>Metazoa</taxon>
        <taxon>Ecdysozoa</taxon>
        <taxon>Arthropoda</taxon>
        <taxon>Hexapoda</taxon>
        <taxon>Insecta</taxon>
        <taxon>Pterygota</taxon>
        <taxon>Neoptera</taxon>
        <taxon>Endopterygota</taxon>
        <taxon>Diptera</taxon>
        <taxon>Nematocera</taxon>
        <taxon>Culicoidea</taxon>
        <taxon>Culicidae</taxon>
        <taxon>Culicinae</taxon>
        <taxon>Culicini</taxon>
        <taxon>Culex</taxon>
        <taxon>Culex</taxon>
    </lineage>
</organism>
<name>A0A8D8IBV2_CULPI</name>
<protein>
    <submittedName>
        <fullName evidence="3">(northern house mosquito) hypothetical protein</fullName>
    </submittedName>
</protein>
<dbReference type="EMBL" id="HBUE01347689">
    <property type="protein sequence ID" value="CAG6601616.1"/>
    <property type="molecule type" value="Transcribed_RNA"/>
</dbReference>
<sequence length="489" mass="54134">MSIHRRTVQGNANHFGARMYLQGRNETLTKRCDCVGVLVEAEQQVWRSLKCSTATEFRIPSSHSVYTPQAAVGVTQLAASTNPSRNGMFPVPVKSPKEVSGMSRRATLELKLRRLEEEHAQIKQKYDAERVHFQEKYMLLEQTIRAGKAASSRTTKGCLQELGSQKQDTTRPVSLPKASHPSEQSTAGAEQDLHDQIVVSCTTPTVSIDSLPDDRCPPKPDRSTLTNPDGCYLLGPKEDELEQLTRNHFGDKDKLRKGQHGEENANSESCLPYGVAPESSNQERVRLKPTDKRSDIQHIGSSKRRAVLLSKKRVIAGRNTPGPLSKRSDQQRTVHRASSRVQRNNIRSSGVALHFDPPKGPDWKPADYFRNRREDPGSGCIEPDKAATCPPRKISPNPAFNMPPIPSAGRCWTLGAMDCKPTGGSVYLGGVLRAASAKRTSVQQVTHTGITLIDITLPCRSVDSQQTSSSRDRVRDIDRVLSWHAKELT</sequence>
<feature type="compositionally biased region" description="Basic and acidic residues" evidence="2">
    <location>
        <begin position="250"/>
        <end position="263"/>
    </location>
</feature>
<dbReference type="AlphaFoldDB" id="A0A8D8IBV2"/>
<keyword evidence="1" id="KW-0175">Coiled coil</keyword>
<feature type="region of interest" description="Disordered" evidence="2">
    <location>
        <begin position="317"/>
        <end position="341"/>
    </location>
</feature>
<accession>A0A8D8IBV2</accession>
<feature type="region of interest" description="Disordered" evidence="2">
    <location>
        <begin position="374"/>
        <end position="401"/>
    </location>
</feature>
<feature type="region of interest" description="Disordered" evidence="2">
    <location>
        <begin position="207"/>
        <end position="230"/>
    </location>
</feature>
<feature type="compositionally biased region" description="Polar residues" evidence="2">
    <location>
        <begin position="151"/>
        <end position="172"/>
    </location>
</feature>
<dbReference type="EMBL" id="HBUE01240643">
    <property type="protein sequence ID" value="CAG6549347.1"/>
    <property type="molecule type" value="Transcribed_RNA"/>
</dbReference>
<reference evidence="3" key="1">
    <citation type="submission" date="2021-05" db="EMBL/GenBank/DDBJ databases">
        <authorList>
            <person name="Alioto T."/>
            <person name="Alioto T."/>
            <person name="Gomez Garrido J."/>
        </authorList>
    </citation>
    <scope>NUCLEOTIDE SEQUENCE</scope>
</reference>
<proteinExistence type="predicted"/>
<feature type="region of interest" description="Disordered" evidence="2">
    <location>
        <begin position="150"/>
        <end position="193"/>
    </location>
</feature>
<feature type="region of interest" description="Disordered" evidence="2">
    <location>
        <begin position="250"/>
        <end position="283"/>
    </location>
</feature>
<feature type="compositionally biased region" description="Basic and acidic residues" evidence="2">
    <location>
        <begin position="212"/>
        <end position="222"/>
    </location>
</feature>
<evidence type="ECO:0000256" key="2">
    <source>
        <dbReference type="SAM" id="MobiDB-lite"/>
    </source>
</evidence>
<evidence type="ECO:0000313" key="3">
    <source>
        <dbReference type="EMBL" id="CAG6549347.1"/>
    </source>
</evidence>